<sequence>METKRKLEGHTNSVYSAAFLPDSKQVVPGSYDNTVRLWDAVTGKLLQTLEGSSSSASSVAFSLDGKQVVSGSYDNTVRLWDTVTRKLLQILEGYTGSVNSAVFLLNSRQVNTLLVSNDWVVEGGTKILWLPPEYRRPSHVAVWNQSLILGYHPIPRFMEQAQVVVTIYENRTFSEVWSTTPEWQKQNPKDTEWNSSSSITWHMHPTASMPYATQSQTHNPSSQGWHIPNQPFQI</sequence>
<evidence type="ECO:0000256" key="6">
    <source>
        <dbReference type="PROSITE-ProRule" id="PRU00221"/>
    </source>
</evidence>
<dbReference type="InterPro" id="IPR036322">
    <property type="entry name" value="WD40_repeat_dom_sf"/>
</dbReference>
<keyword evidence="2" id="KW-0677">Repeat</keyword>
<name>A0A1L7WTW8_9HELO</name>
<dbReference type="PROSITE" id="PS50294">
    <property type="entry name" value="WD_REPEATS_REGION"/>
    <property type="match status" value="2"/>
</dbReference>
<dbReference type="SMART" id="SM00320">
    <property type="entry name" value="WD40"/>
    <property type="match status" value="2"/>
</dbReference>
<evidence type="ECO:0000256" key="1">
    <source>
        <dbReference type="ARBA" id="ARBA00022574"/>
    </source>
</evidence>
<dbReference type="Proteomes" id="UP000184330">
    <property type="component" value="Unassembled WGS sequence"/>
</dbReference>
<comment type="similarity">
    <text evidence="3">Belongs to the WD repeat MDV1/CAF4 family.</text>
</comment>
<evidence type="ECO:0000256" key="5">
    <source>
        <dbReference type="ARBA" id="ARBA00043913"/>
    </source>
</evidence>
<accession>A0A1L7WTW8</accession>
<feature type="repeat" description="WD" evidence="6">
    <location>
        <begin position="49"/>
        <end position="90"/>
    </location>
</feature>
<dbReference type="PROSITE" id="PS50082">
    <property type="entry name" value="WD_REPEATS_2"/>
    <property type="match status" value="2"/>
</dbReference>
<evidence type="ECO:0000313" key="9">
    <source>
        <dbReference type="Proteomes" id="UP000184330"/>
    </source>
</evidence>
<dbReference type="SUPFAM" id="SSF50978">
    <property type="entry name" value="WD40 repeat-like"/>
    <property type="match status" value="1"/>
</dbReference>
<dbReference type="EMBL" id="FJOG01000007">
    <property type="protein sequence ID" value="CZR56190.1"/>
    <property type="molecule type" value="Genomic_DNA"/>
</dbReference>
<evidence type="ECO:0000256" key="7">
    <source>
        <dbReference type="SAM" id="MobiDB-lite"/>
    </source>
</evidence>
<dbReference type="InterPro" id="IPR015943">
    <property type="entry name" value="WD40/YVTN_repeat-like_dom_sf"/>
</dbReference>
<evidence type="ECO:0000256" key="4">
    <source>
        <dbReference type="ARBA" id="ARBA00039789"/>
    </source>
</evidence>
<evidence type="ECO:0000313" key="8">
    <source>
        <dbReference type="EMBL" id="CZR56190.1"/>
    </source>
</evidence>
<evidence type="ECO:0000256" key="2">
    <source>
        <dbReference type="ARBA" id="ARBA00022737"/>
    </source>
</evidence>
<feature type="region of interest" description="Disordered" evidence="7">
    <location>
        <begin position="211"/>
        <end position="234"/>
    </location>
</feature>
<reference evidence="8 9" key="1">
    <citation type="submission" date="2016-03" db="EMBL/GenBank/DDBJ databases">
        <authorList>
            <person name="Ploux O."/>
        </authorList>
    </citation>
    <scope>NUCLEOTIDE SEQUENCE [LARGE SCALE GENOMIC DNA]</scope>
    <source>
        <strain evidence="8 9">UAMH 11012</strain>
    </source>
</reference>
<feature type="repeat" description="WD" evidence="6">
    <location>
        <begin position="7"/>
        <end position="48"/>
    </location>
</feature>
<keyword evidence="9" id="KW-1185">Reference proteome</keyword>
<gene>
    <name evidence="8" type="ORF">PAC_06078</name>
</gene>
<keyword evidence="1 6" id="KW-0853">WD repeat</keyword>
<protein>
    <recommendedName>
        <fullName evidence="4">Mitochondrial division protein 1</fullName>
    </recommendedName>
</protein>
<evidence type="ECO:0000256" key="3">
    <source>
        <dbReference type="ARBA" id="ARBA00038415"/>
    </source>
</evidence>
<organism evidence="8 9">
    <name type="scientific">Phialocephala subalpina</name>
    <dbReference type="NCBI Taxonomy" id="576137"/>
    <lineage>
        <taxon>Eukaryota</taxon>
        <taxon>Fungi</taxon>
        <taxon>Dikarya</taxon>
        <taxon>Ascomycota</taxon>
        <taxon>Pezizomycotina</taxon>
        <taxon>Leotiomycetes</taxon>
        <taxon>Helotiales</taxon>
        <taxon>Mollisiaceae</taxon>
        <taxon>Phialocephala</taxon>
        <taxon>Phialocephala fortinii species complex</taxon>
    </lineage>
</organism>
<dbReference type="Pfam" id="PF00400">
    <property type="entry name" value="WD40"/>
    <property type="match status" value="2"/>
</dbReference>
<dbReference type="STRING" id="576137.A0A1L7WTW8"/>
<dbReference type="GO" id="GO:0005634">
    <property type="term" value="C:nucleus"/>
    <property type="evidence" value="ECO:0007669"/>
    <property type="project" value="TreeGrafter"/>
</dbReference>
<dbReference type="OrthoDB" id="538223at2759"/>
<proteinExistence type="inferred from homology"/>
<dbReference type="PANTHER" id="PTHR22847:SF637">
    <property type="entry name" value="WD REPEAT DOMAIN 5B"/>
    <property type="match status" value="1"/>
</dbReference>
<dbReference type="PANTHER" id="PTHR22847">
    <property type="entry name" value="WD40 REPEAT PROTEIN"/>
    <property type="match status" value="1"/>
</dbReference>
<dbReference type="GO" id="GO:1990234">
    <property type="term" value="C:transferase complex"/>
    <property type="evidence" value="ECO:0007669"/>
    <property type="project" value="UniProtKB-ARBA"/>
</dbReference>
<dbReference type="AlphaFoldDB" id="A0A1L7WTW8"/>
<comment type="function">
    <text evidence="5">Involved in mitochondrial fission. Acts as an adapter protein required to form mitochondrial fission complexes. Formation of these complexes is required to promote constriction and fission of the mitochondrial compartment at a late step in mitochondrial division.</text>
</comment>
<dbReference type="InterPro" id="IPR001680">
    <property type="entry name" value="WD40_rpt"/>
</dbReference>
<dbReference type="Gene3D" id="2.130.10.10">
    <property type="entry name" value="YVTN repeat-like/Quinoprotein amine dehydrogenase"/>
    <property type="match status" value="1"/>
</dbReference>